<dbReference type="InterPro" id="IPR000052">
    <property type="entry name" value="Pltvir_coat"/>
</dbReference>
<dbReference type="GO" id="GO:1990904">
    <property type="term" value="C:ribonucleoprotein complex"/>
    <property type="evidence" value="ECO:0007669"/>
    <property type="project" value="UniProtKB-KW"/>
</dbReference>
<reference evidence="9" key="1">
    <citation type="submission" date="2014-12" db="EMBL/GenBank/DDBJ databases">
        <title>Genetic variability and recombination analysis of the coat protein gene of Strawberry mild yellow edge virus.</title>
        <authorList>
            <person name="Torrico A.K."/>
            <person name="Celli M.G."/>
            <person name="Cafrune E.E."/>
            <person name="Conci V.C."/>
        </authorList>
    </citation>
    <scope>NUCLEOTIDE SEQUENCE</scope>
    <source>
        <strain evidence="9">16-4-5</strain>
    </source>
</reference>
<dbReference type="GO" id="GO:0005198">
    <property type="term" value="F:structural molecule activity"/>
    <property type="evidence" value="ECO:0007669"/>
    <property type="project" value="InterPro"/>
</dbReference>
<organismHost>
    <name type="scientific">Chenopodium quinoa</name>
    <name type="common">Quinoa</name>
    <dbReference type="NCBI Taxonomy" id="63459"/>
</organismHost>
<comment type="function">
    <text evidence="1">Required for genome encapsidation. Forms ribonucleoprotein complexes along with TGB1 helicase and viral RNA.</text>
</comment>
<organismHost>
    <name type="scientific">Rubus rosifolius</name>
    <dbReference type="NCBI Taxonomy" id="59498"/>
</organismHost>
<protein>
    <submittedName>
        <fullName evidence="9">Coat protein</fullName>
    </submittedName>
</protein>
<evidence type="ECO:0000256" key="2">
    <source>
        <dbReference type="ARBA" id="ARBA00004328"/>
    </source>
</evidence>
<gene>
    <name evidence="9" type="primary">cp</name>
</gene>
<dbReference type="GO" id="GO:0019029">
    <property type="term" value="C:helical viral capsid"/>
    <property type="evidence" value="ECO:0007669"/>
    <property type="project" value="UniProtKB-KW"/>
</dbReference>
<organismHost>
    <name type="scientific">Fragaria vesca</name>
    <name type="common">Woodland strawberry</name>
    <name type="synonym">Potentilla vesca</name>
    <dbReference type="NCBI Taxonomy" id="57918"/>
</organismHost>
<keyword evidence="5" id="KW-0946">Virion</keyword>
<keyword evidence="4 9" id="KW-0167">Capsid protein</keyword>
<accession>A0A0F6SYT4</accession>
<name>A0A0F6SYT4_SMYEA</name>
<evidence type="ECO:0000256" key="5">
    <source>
        <dbReference type="ARBA" id="ARBA00022844"/>
    </source>
</evidence>
<proteinExistence type="predicted"/>
<evidence type="ECO:0000256" key="4">
    <source>
        <dbReference type="ARBA" id="ARBA00022561"/>
    </source>
</evidence>
<dbReference type="Pfam" id="PF00286">
    <property type="entry name" value="Flexi_CP"/>
    <property type="match status" value="1"/>
</dbReference>
<feature type="region of interest" description="Disordered" evidence="7">
    <location>
        <begin position="1"/>
        <end position="37"/>
    </location>
</feature>
<evidence type="ECO:0000256" key="7">
    <source>
        <dbReference type="SAM" id="MobiDB-lite"/>
    </source>
</evidence>
<evidence type="ECO:0000313" key="9">
    <source>
        <dbReference type="EMBL" id="AKF42334.1"/>
    </source>
</evidence>
<evidence type="ECO:0000259" key="8">
    <source>
        <dbReference type="PROSITE" id="PS00418"/>
    </source>
</evidence>
<keyword evidence="6" id="KW-0687">Ribonucleoprotein</keyword>
<organism evidence="9">
    <name type="scientific">Strawberry mild yellow edge-associated virus</name>
    <name type="common">SMYEaV</name>
    <dbReference type="NCBI Taxonomy" id="12187"/>
    <lineage>
        <taxon>Viruses</taxon>
        <taxon>Riboviria</taxon>
        <taxon>Orthornavirae</taxon>
        <taxon>Kitrinoviricota</taxon>
        <taxon>Alsuviricetes</taxon>
        <taxon>Tymovirales</taxon>
        <taxon>Alphaflexiviridae</taxon>
        <taxon>Potexvirus</taxon>
        <taxon>Potexvirus fragariae</taxon>
    </lineage>
</organism>
<evidence type="ECO:0000256" key="1">
    <source>
        <dbReference type="ARBA" id="ARBA00004032"/>
    </source>
</evidence>
<feature type="region of interest" description="Disordered" evidence="7">
    <location>
        <begin position="219"/>
        <end position="242"/>
    </location>
</feature>
<sequence length="242" mass="25852">MGDQQRPPVPPAPGSNLLPMGSTPPVLPGRTPNPNANVANQIGDPFRVLTPEELAAPIAAASNKVATREQIIQIVADLNSLGFIGDPALGLFDLAFHCYDIGSSPSAQPVGPSPFGCSRMQVAAVVRNHCTLRQLCMFYAPSVWNKAVKDNRPPGNWSNLQFTPETKFAAFDFFDGVLNPASQQVALWRQPTPQEIYASATHKDVATYRAASKAHDRISNSTLLTKGASRSTPPALMPGPDA</sequence>
<dbReference type="EMBL" id="KP284156">
    <property type="protein sequence ID" value="AKF42334.1"/>
    <property type="molecule type" value="Genomic_RNA"/>
</dbReference>
<feature type="compositionally biased region" description="Polar residues" evidence="7">
    <location>
        <begin position="219"/>
        <end position="232"/>
    </location>
</feature>
<dbReference type="PROSITE" id="PS00418">
    <property type="entry name" value="POTEX_CARLAVIRUS_COAT"/>
    <property type="match status" value="1"/>
</dbReference>
<evidence type="ECO:0000256" key="6">
    <source>
        <dbReference type="ARBA" id="ARBA00023274"/>
    </source>
</evidence>
<comment type="subcellular location">
    <subcellularLocation>
        <location evidence="2">Virion</location>
    </subcellularLocation>
</comment>
<feature type="domain" description="Potexviruses and carlaviruses coat protein" evidence="8">
    <location>
        <begin position="167"/>
        <end position="182"/>
    </location>
</feature>
<dbReference type="PRINTS" id="PR00232">
    <property type="entry name" value="POTXCARLCOAT"/>
</dbReference>
<evidence type="ECO:0000256" key="3">
    <source>
        <dbReference type="ARBA" id="ARBA00022497"/>
    </source>
</evidence>
<keyword evidence="3" id="KW-1139">Helical capsid protein</keyword>